<proteinExistence type="predicted"/>
<name>A0A840FGK0_9SPHN</name>
<reference evidence="1 2" key="1">
    <citation type="submission" date="2020-08" db="EMBL/GenBank/DDBJ databases">
        <title>Genomic Encyclopedia of Type Strains, Phase IV (KMG-IV): sequencing the most valuable type-strain genomes for metagenomic binning, comparative biology and taxonomic classification.</title>
        <authorList>
            <person name="Goeker M."/>
        </authorList>
    </citation>
    <scope>NUCLEOTIDE SEQUENCE [LARGE SCALE GENOMIC DNA]</scope>
    <source>
        <strain evidence="1 2">YC6723</strain>
    </source>
</reference>
<organism evidence="1 2">
    <name type="scientific">Sphingomonas jinjuensis</name>
    <dbReference type="NCBI Taxonomy" id="535907"/>
    <lineage>
        <taxon>Bacteria</taxon>
        <taxon>Pseudomonadati</taxon>
        <taxon>Pseudomonadota</taxon>
        <taxon>Alphaproteobacteria</taxon>
        <taxon>Sphingomonadales</taxon>
        <taxon>Sphingomonadaceae</taxon>
        <taxon>Sphingomonas</taxon>
    </lineage>
</organism>
<comment type="caution">
    <text evidence="1">The sequence shown here is derived from an EMBL/GenBank/DDBJ whole genome shotgun (WGS) entry which is preliminary data.</text>
</comment>
<protein>
    <recommendedName>
        <fullName evidence="3">DUF2971 domain-containing protein</fullName>
    </recommendedName>
</protein>
<dbReference type="RefSeq" id="WP_183982782.1">
    <property type="nucleotide sequence ID" value="NZ_JACIEV010000002.1"/>
</dbReference>
<dbReference type="Proteomes" id="UP000529795">
    <property type="component" value="Unassembled WGS sequence"/>
</dbReference>
<dbReference type="AlphaFoldDB" id="A0A840FGK0"/>
<gene>
    <name evidence="1" type="ORF">GGQ80_001006</name>
</gene>
<evidence type="ECO:0008006" key="3">
    <source>
        <dbReference type="Google" id="ProtNLM"/>
    </source>
</evidence>
<sequence>MTGNPISFDNCARLLRGHRNRALAMLEVQGEKLAHYTAAGTAMDIISGKSLWLRNAALMNDFSEIEYGTKLLNACLNKYAERFSTVTAMIHPDVERLTLSWLRGLEDVLKSQTYISSLSVIKADEKLGRLSMWRAYGGLDGGVAIIFNLADLLAREDPYAAMLHPVRYGDHAFEQFFIDLLDTLAGFAGPLSAEPSRTVSLLYRLLQEAVLTAKHKGFEEEQEWRLIYSLFVDGADFGTIRKCVQGLPQVILPLPLERTNPKLGPLFNFADVFHGLVVGPCQYPTQCIEALVQELSDAGVGNAYDLITASDIPLRHAR</sequence>
<dbReference type="Pfam" id="PF11185">
    <property type="entry name" value="DUF2971"/>
    <property type="match status" value="1"/>
</dbReference>
<dbReference type="InterPro" id="IPR021352">
    <property type="entry name" value="DUF2971"/>
</dbReference>
<accession>A0A840FGK0</accession>
<evidence type="ECO:0000313" key="1">
    <source>
        <dbReference type="EMBL" id="MBB4153118.1"/>
    </source>
</evidence>
<evidence type="ECO:0000313" key="2">
    <source>
        <dbReference type="Proteomes" id="UP000529795"/>
    </source>
</evidence>
<dbReference type="EMBL" id="JACIEV010000002">
    <property type="protein sequence ID" value="MBB4153118.1"/>
    <property type="molecule type" value="Genomic_DNA"/>
</dbReference>
<keyword evidence="2" id="KW-1185">Reference proteome</keyword>